<dbReference type="GO" id="GO:0009423">
    <property type="term" value="P:chorismate biosynthetic process"/>
    <property type="evidence" value="ECO:0007669"/>
    <property type="project" value="UniProtKB-UniRule"/>
</dbReference>
<evidence type="ECO:0000256" key="5">
    <source>
        <dbReference type="ARBA" id="ARBA00023141"/>
    </source>
</evidence>
<dbReference type="PIRSF" id="PIRSF000505">
    <property type="entry name" value="EPSPS"/>
    <property type="match status" value="1"/>
</dbReference>
<comment type="pathway">
    <text evidence="1 7">Metabolic intermediate biosynthesis; chorismate biosynthesis; chorismate from D-erythrose 4-phosphate and phosphoenolpyruvate: step 6/7.</text>
</comment>
<feature type="binding site" evidence="7">
    <location>
        <position position="178"/>
    </location>
    <ligand>
        <name>3-phosphoshikimate</name>
        <dbReference type="ChEBI" id="CHEBI:145989"/>
    </ligand>
</feature>
<dbReference type="RefSeq" id="WP_207128346.1">
    <property type="nucleotide sequence ID" value="NZ_BOPO01000126.1"/>
</dbReference>
<protein>
    <recommendedName>
        <fullName evidence="7">3-phosphoshikimate 1-carboxyvinyltransferase</fullName>
        <ecNumber evidence="7">2.5.1.19</ecNumber>
    </recommendedName>
    <alternativeName>
        <fullName evidence="7">5-enolpyruvylshikimate-3-phosphate synthase</fullName>
        <shortName evidence="7">EPSP synthase</shortName>
        <shortName evidence="7">EPSPS</shortName>
    </alternativeName>
</protein>
<evidence type="ECO:0000256" key="6">
    <source>
        <dbReference type="ARBA" id="ARBA00044633"/>
    </source>
</evidence>
<dbReference type="UniPathway" id="UPA00053">
    <property type="reaction ID" value="UER00089"/>
</dbReference>
<feature type="binding site" evidence="7">
    <location>
        <position position="320"/>
    </location>
    <ligand>
        <name>3-phosphoshikimate</name>
        <dbReference type="ChEBI" id="CHEBI:145989"/>
    </ligand>
</feature>
<name>A0A8J4AK22_9ACTN</name>
<comment type="caution">
    <text evidence="9">The sequence shown here is derived from an EMBL/GenBank/DDBJ whole genome shotgun (WGS) entry which is preliminary data.</text>
</comment>
<proteinExistence type="inferred from homology"/>
<dbReference type="InterPro" id="IPR036968">
    <property type="entry name" value="Enolpyruvate_Tfrase_sf"/>
</dbReference>
<feature type="binding site" evidence="7">
    <location>
        <position position="105"/>
    </location>
    <ligand>
        <name>phosphoenolpyruvate</name>
        <dbReference type="ChEBI" id="CHEBI:58702"/>
    </ligand>
</feature>
<dbReference type="EMBL" id="BOPO01000126">
    <property type="protein sequence ID" value="GIL30752.1"/>
    <property type="molecule type" value="Genomic_DNA"/>
</dbReference>
<evidence type="ECO:0000313" key="9">
    <source>
        <dbReference type="EMBL" id="GIL30752.1"/>
    </source>
</evidence>
<evidence type="ECO:0000259" key="8">
    <source>
        <dbReference type="Pfam" id="PF00275"/>
    </source>
</evidence>
<feature type="binding site" evidence="7">
    <location>
        <position position="180"/>
    </location>
    <ligand>
        <name>phosphoenolpyruvate</name>
        <dbReference type="ChEBI" id="CHEBI:58702"/>
    </ligand>
</feature>
<comment type="caution">
    <text evidence="7">Lacks conserved residue(s) required for the propagation of feature annotation.</text>
</comment>
<dbReference type="Pfam" id="PF00275">
    <property type="entry name" value="EPSP_synthase"/>
    <property type="match status" value="1"/>
</dbReference>
<comment type="subcellular location">
    <subcellularLocation>
        <location evidence="7">Cytoplasm</location>
    </subcellularLocation>
</comment>
<feature type="binding site" evidence="7">
    <location>
        <position position="180"/>
    </location>
    <ligand>
        <name>3-phosphoshikimate</name>
        <dbReference type="ChEBI" id="CHEBI:145989"/>
    </ligand>
</feature>
<comment type="function">
    <text evidence="7">Catalyzes the transfer of the enolpyruvyl moiety of phosphoenolpyruvate (PEP) to the 5-hydroxyl of shikimate-3-phosphate (S3P) to produce enolpyruvyl shikimate-3-phosphate and inorganic phosphate.</text>
</comment>
<organism evidence="9 10">
    <name type="scientific">Actinocatenispora comari</name>
    <dbReference type="NCBI Taxonomy" id="2807577"/>
    <lineage>
        <taxon>Bacteria</taxon>
        <taxon>Bacillati</taxon>
        <taxon>Actinomycetota</taxon>
        <taxon>Actinomycetes</taxon>
        <taxon>Micromonosporales</taxon>
        <taxon>Micromonosporaceae</taxon>
        <taxon>Actinocatenispora</taxon>
    </lineage>
</organism>
<dbReference type="Proteomes" id="UP000614996">
    <property type="component" value="Unassembled WGS sequence"/>
</dbReference>
<dbReference type="CDD" id="cd01556">
    <property type="entry name" value="EPSP_synthase"/>
    <property type="match status" value="1"/>
</dbReference>
<feature type="binding site" evidence="7">
    <location>
        <position position="392"/>
    </location>
    <ligand>
        <name>phosphoenolpyruvate</name>
        <dbReference type="ChEBI" id="CHEBI:58702"/>
    </ligand>
</feature>
<comment type="similarity">
    <text evidence="2 7">Belongs to the EPSP synthase family.</text>
</comment>
<dbReference type="PROSITE" id="PS00885">
    <property type="entry name" value="EPSP_SYNTHASE_2"/>
    <property type="match status" value="1"/>
</dbReference>
<feature type="domain" description="Enolpyruvate transferase" evidence="8">
    <location>
        <begin position="17"/>
        <end position="426"/>
    </location>
</feature>
<dbReference type="GO" id="GO:0005737">
    <property type="term" value="C:cytoplasm"/>
    <property type="evidence" value="ECO:0007669"/>
    <property type="project" value="UniProtKB-SubCell"/>
</dbReference>
<reference evidence="10" key="1">
    <citation type="journal article" date="2021" name="Int. J. Syst. Evol. Microbiol.">
        <title>Actinocatenispora comari sp. nov., an endophytic actinomycete isolated from aerial parts of Comarum salesowianum.</title>
        <authorList>
            <person name="Oyunbileg N."/>
            <person name="Iizaka Y."/>
            <person name="Hamada M."/>
            <person name="Davaapurev B.O."/>
            <person name="Fukumoto A."/>
            <person name="Tsetseg B."/>
            <person name="Kato F."/>
            <person name="Tamura T."/>
            <person name="Batkhuu J."/>
            <person name="Anzai Y."/>
        </authorList>
    </citation>
    <scope>NUCLEOTIDE SEQUENCE [LARGE SCALE GENOMIC DNA]</scope>
    <source>
        <strain evidence="10">NUM-2625</strain>
    </source>
</reference>
<dbReference type="GO" id="GO:0003866">
    <property type="term" value="F:3-phosphoshikimate 1-carboxyvinyltransferase activity"/>
    <property type="evidence" value="ECO:0007669"/>
    <property type="project" value="UniProtKB-UniRule"/>
</dbReference>
<dbReference type="Gene3D" id="3.65.10.10">
    <property type="entry name" value="Enolpyruvate transferase domain"/>
    <property type="match status" value="2"/>
</dbReference>
<feature type="binding site" evidence="7">
    <location>
        <position position="351"/>
    </location>
    <ligand>
        <name>phosphoenolpyruvate</name>
        <dbReference type="ChEBI" id="CHEBI:58702"/>
    </ligand>
</feature>
<feature type="active site" description="Proton acceptor" evidence="7">
    <location>
        <position position="320"/>
    </location>
</feature>
<keyword evidence="5 7" id="KW-0057">Aromatic amino acid biosynthesis</keyword>
<dbReference type="InterPro" id="IPR006264">
    <property type="entry name" value="EPSP_synthase"/>
</dbReference>
<feature type="binding site" evidence="7">
    <location>
        <position position="31"/>
    </location>
    <ligand>
        <name>3-phosphoshikimate</name>
        <dbReference type="ChEBI" id="CHEBI:145989"/>
    </ligand>
</feature>
<dbReference type="PANTHER" id="PTHR21090:SF5">
    <property type="entry name" value="PENTAFUNCTIONAL AROM POLYPEPTIDE"/>
    <property type="match status" value="1"/>
</dbReference>
<feature type="binding site" evidence="7">
    <location>
        <position position="179"/>
    </location>
    <ligand>
        <name>3-phosphoshikimate</name>
        <dbReference type="ChEBI" id="CHEBI:145989"/>
    </ligand>
</feature>
<feature type="binding site" evidence="7">
    <location>
        <position position="26"/>
    </location>
    <ligand>
        <name>3-phosphoshikimate</name>
        <dbReference type="ChEBI" id="CHEBI:145989"/>
    </ligand>
</feature>
<feature type="binding site" evidence="7">
    <location>
        <position position="206"/>
    </location>
    <ligand>
        <name>3-phosphoshikimate</name>
        <dbReference type="ChEBI" id="CHEBI:145989"/>
    </ligand>
</feature>
<accession>A0A8J4AK22</accession>
<keyword evidence="4 7" id="KW-0808">Transferase</keyword>
<feature type="binding site" evidence="7">
    <location>
        <position position="133"/>
    </location>
    <ligand>
        <name>phosphoenolpyruvate</name>
        <dbReference type="ChEBI" id="CHEBI:58702"/>
    </ligand>
</feature>
<dbReference type="HAMAP" id="MF_00210">
    <property type="entry name" value="EPSP_synth"/>
    <property type="match status" value="1"/>
</dbReference>
<keyword evidence="3 7" id="KW-0028">Amino-acid biosynthesis</keyword>
<evidence type="ECO:0000256" key="7">
    <source>
        <dbReference type="HAMAP-Rule" id="MF_00210"/>
    </source>
</evidence>
<dbReference type="PANTHER" id="PTHR21090">
    <property type="entry name" value="AROM/DEHYDROQUINATE SYNTHASE"/>
    <property type="match status" value="1"/>
</dbReference>
<dbReference type="GO" id="GO:0008652">
    <property type="term" value="P:amino acid biosynthetic process"/>
    <property type="evidence" value="ECO:0007669"/>
    <property type="project" value="UniProtKB-KW"/>
</dbReference>
<dbReference type="AlphaFoldDB" id="A0A8J4AK22"/>
<dbReference type="EC" id="2.5.1.19" evidence="7"/>
<dbReference type="InterPro" id="IPR001986">
    <property type="entry name" value="Enolpyruvate_Tfrase_dom"/>
</dbReference>
<dbReference type="InterPro" id="IPR023193">
    <property type="entry name" value="EPSP_synthase_CS"/>
</dbReference>
<comment type="catalytic activity">
    <reaction evidence="6">
        <text>3-phosphoshikimate + phosphoenolpyruvate = 5-O-(1-carboxyvinyl)-3-phosphoshikimate + phosphate</text>
        <dbReference type="Rhea" id="RHEA:21256"/>
        <dbReference type="ChEBI" id="CHEBI:43474"/>
        <dbReference type="ChEBI" id="CHEBI:57701"/>
        <dbReference type="ChEBI" id="CHEBI:58702"/>
        <dbReference type="ChEBI" id="CHEBI:145989"/>
        <dbReference type="EC" id="2.5.1.19"/>
    </reaction>
    <physiologicalReaction direction="left-to-right" evidence="6">
        <dbReference type="Rhea" id="RHEA:21257"/>
    </physiologicalReaction>
</comment>
<evidence type="ECO:0000313" key="10">
    <source>
        <dbReference type="Proteomes" id="UP000614996"/>
    </source>
</evidence>
<keyword evidence="10" id="KW-1185">Reference proteome</keyword>
<evidence type="ECO:0000256" key="2">
    <source>
        <dbReference type="ARBA" id="ARBA00009948"/>
    </source>
</evidence>
<dbReference type="NCBIfam" id="TIGR01356">
    <property type="entry name" value="aroA"/>
    <property type="match status" value="1"/>
</dbReference>
<feature type="binding site" evidence="7">
    <location>
        <position position="27"/>
    </location>
    <ligand>
        <name>3-phosphoshikimate</name>
        <dbReference type="ChEBI" id="CHEBI:145989"/>
    </ligand>
</feature>
<dbReference type="SUPFAM" id="SSF55205">
    <property type="entry name" value="EPT/RTPC-like"/>
    <property type="match status" value="1"/>
</dbReference>
<evidence type="ECO:0000256" key="4">
    <source>
        <dbReference type="ARBA" id="ARBA00022679"/>
    </source>
</evidence>
<dbReference type="GO" id="GO:0009073">
    <property type="term" value="P:aromatic amino acid family biosynthetic process"/>
    <property type="evidence" value="ECO:0007669"/>
    <property type="project" value="UniProtKB-KW"/>
</dbReference>
<feature type="binding site" evidence="7">
    <location>
        <position position="26"/>
    </location>
    <ligand>
        <name>phosphoenolpyruvate</name>
        <dbReference type="ChEBI" id="CHEBI:58702"/>
    </ligand>
</feature>
<evidence type="ECO:0000256" key="1">
    <source>
        <dbReference type="ARBA" id="ARBA00004811"/>
    </source>
</evidence>
<feature type="binding site" evidence="7">
    <location>
        <position position="347"/>
    </location>
    <ligand>
        <name>3-phosphoshikimate</name>
        <dbReference type="ChEBI" id="CHEBI:145989"/>
    </ligand>
</feature>
<dbReference type="InterPro" id="IPR013792">
    <property type="entry name" value="RNA3'P_cycl/enolpyr_Trfase_a/b"/>
</dbReference>
<gene>
    <name evidence="7 9" type="primary">aroA</name>
    <name evidence="9" type="ORF">NUM_60060</name>
</gene>
<sequence length="430" mass="43938">MTDREVRAVVPLSAPPDAEVPAPGSKSVTNRALLCAALATGTSTLTGALFADDTAAMVGALRDLGVAVDTDESAARMVVHGVGAAIGAGAGAGAPAVTVDARQSGTTSRFVLPAAALTVTPVVVDGSAQLRARPFGPLLDALVELGASVRPLDRPGYLPVEVAGPLTAREVTIPGHLSSQFLSGLMLAAPLLPDGLTVRVATPLVSVPYVRMTGRVMAAFGAAADVTETLVSVPAGAYTASEYPVEPDASAASYLFAAAALTGGRITVPGFGADPLQGDVAFVDLLAKMGAQVERGADAITVRGTGTLHGIDVDMADISDTAQTLAAVAVYADSPTRVRGIGFIRGKETDRIAAVVTELRRAGLDATEDEDGFTIHPGRPRPTTFETYDDHRMAMSLALLGLRSPGVAIADPGCVAKTFPTYFEVLDSLR</sequence>
<comment type="subunit">
    <text evidence="7">Monomer.</text>
</comment>
<evidence type="ECO:0000256" key="3">
    <source>
        <dbReference type="ARBA" id="ARBA00022605"/>
    </source>
</evidence>
<feature type="binding site" evidence="7">
    <location>
        <position position="417"/>
    </location>
    <ligand>
        <name>phosphoenolpyruvate</name>
        <dbReference type="ChEBI" id="CHEBI:58702"/>
    </ligand>
</feature>
<keyword evidence="7" id="KW-0963">Cytoplasm</keyword>